<comment type="caution">
    <text evidence="10">Lacks conserved residue(s) required for the propagation of feature annotation.</text>
</comment>
<gene>
    <name evidence="10 11" type="primary">plsY</name>
    <name evidence="11" type="ORF">GCM10008919_08190</name>
</gene>
<accession>A0ABN0SZB8</accession>
<feature type="transmembrane region" description="Helical" evidence="10">
    <location>
        <begin position="111"/>
        <end position="136"/>
    </location>
</feature>
<evidence type="ECO:0000256" key="2">
    <source>
        <dbReference type="ARBA" id="ARBA00022516"/>
    </source>
</evidence>
<dbReference type="SMART" id="SM01207">
    <property type="entry name" value="G3P_acyltransf"/>
    <property type="match status" value="1"/>
</dbReference>
<comment type="subcellular location">
    <subcellularLocation>
        <location evidence="10">Cell membrane</location>
        <topology evidence="10">Multi-pass membrane protein</topology>
    </subcellularLocation>
</comment>
<comment type="subunit">
    <text evidence="10">Probably interacts with PlsX.</text>
</comment>
<dbReference type="Proteomes" id="UP001500399">
    <property type="component" value="Unassembled WGS sequence"/>
</dbReference>
<comment type="function">
    <text evidence="10">Catalyzes the transfer of an acyl group from acyl-phosphate (acyl-PO(4)) to glycerol-3-phosphate (G3P) to form lysophosphatidic acid (LPA). This enzyme utilizes acyl-phosphate as fatty acyl donor, but not acyl-CoA or acyl-ACP.</text>
</comment>
<keyword evidence="8 10" id="KW-0594">Phospholipid biosynthesis</keyword>
<dbReference type="InterPro" id="IPR003811">
    <property type="entry name" value="G3P_acylTferase_PlsY"/>
</dbReference>
<keyword evidence="1 10" id="KW-1003">Cell membrane</keyword>
<keyword evidence="6 10" id="KW-0443">Lipid metabolism</keyword>
<dbReference type="PANTHER" id="PTHR30309:SF0">
    <property type="entry name" value="GLYCEROL-3-PHOSPHATE ACYLTRANSFERASE-RELATED"/>
    <property type="match status" value="1"/>
</dbReference>
<keyword evidence="9 10" id="KW-1208">Phospholipid metabolism</keyword>
<dbReference type="PANTHER" id="PTHR30309">
    <property type="entry name" value="INNER MEMBRANE PROTEIN YGIH"/>
    <property type="match status" value="1"/>
</dbReference>
<comment type="caution">
    <text evidence="11">The sequence shown here is derived from an EMBL/GenBank/DDBJ whole genome shotgun (WGS) entry which is preliminary data.</text>
</comment>
<keyword evidence="12" id="KW-1185">Reference proteome</keyword>
<dbReference type="EMBL" id="BAAACR010000004">
    <property type="protein sequence ID" value="GAA0207280.1"/>
    <property type="molecule type" value="Genomic_DNA"/>
</dbReference>
<comment type="catalytic activity">
    <reaction evidence="10">
        <text>an acyl phosphate + sn-glycerol 3-phosphate = a 1-acyl-sn-glycero-3-phosphate + phosphate</text>
        <dbReference type="Rhea" id="RHEA:34075"/>
        <dbReference type="ChEBI" id="CHEBI:43474"/>
        <dbReference type="ChEBI" id="CHEBI:57597"/>
        <dbReference type="ChEBI" id="CHEBI:57970"/>
        <dbReference type="ChEBI" id="CHEBI:59918"/>
        <dbReference type="EC" id="2.3.1.275"/>
    </reaction>
</comment>
<evidence type="ECO:0000256" key="1">
    <source>
        <dbReference type="ARBA" id="ARBA00022475"/>
    </source>
</evidence>
<reference evidence="11 12" key="1">
    <citation type="journal article" date="2019" name="Int. J. Syst. Evol. Microbiol.">
        <title>The Global Catalogue of Microorganisms (GCM) 10K type strain sequencing project: providing services to taxonomists for standard genome sequencing and annotation.</title>
        <authorList>
            <consortium name="The Broad Institute Genomics Platform"/>
            <consortium name="The Broad Institute Genome Sequencing Center for Infectious Disease"/>
            <person name="Wu L."/>
            <person name="Ma J."/>
        </authorList>
    </citation>
    <scope>NUCLEOTIDE SEQUENCE [LARGE SCALE GENOMIC DNA]</scope>
    <source>
        <strain evidence="11 12">JCM 8542</strain>
    </source>
</reference>
<dbReference type="Pfam" id="PF02660">
    <property type="entry name" value="G3P_acyltransf"/>
    <property type="match status" value="1"/>
</dbReference>
<evidence type="ECO:0000256" key="8">
    <source>
        <dbReference type="ARBA" id="ARBA00023209"/>
    </source>
</evidence>
<dbReference type="HAMAP" id="MF_01043">
    <property type="entry name" value="PlsY"/>
    <property type="match status" value="1"/>
</dbReference>
<evidence type="ECO:0000256" key="6">
    <source>
        <dbReference type="ARBA" id="ARBA00023098"/>
    </source>
</evidence>
<evidence type="ECO:0000256" key="4">
    <source>
        <dbReference type="ARBA" id="ARBA00022692"/>
    </source>
</evidence>
<keyword evidence="5 10" id="KW-1133">Transmembrane helix</keyword>
<dbReference type="RefSeq" id="WP_304988257.1">
    <property type="nucleotide sequence ID" value="NZ_BAAACR010000004.1"/>
</dbReference>
<name>A0ABN0SZB8_9FIRM</name>
<comment type="similarity">
    <text evidence="10">Belongs to the PlsY family.</text>
</comment>
<keyword evidence="2 10" id="KW-0444">Lipid biosynthesis</keyword>
<evidence type="ECO:0000256" key="10">
    <source>
        <dbReference type="HAMAP-Rule" id="MF_01043"/>
    </source>
</evidence>
<feature type="transmembrane region" description="Helical" evidence="10">
    <location>
        <begin position="80"/>
        <end position="99"/>
    </location>
</feature>
<dbReference type="NCBIfam" id="TIGR00023">
    <property type="entry name" value="glycerol-3-phosphate 1-O-acyltransferase PlsY"/>
    <property type="match status" value="1"/>
</dbReference>
<organism evidence="11 12">
    <name type="scientific">Selenomonas dianae</name>
    <dbReference type="NCBI Taxonomy" id="135079"/>
    <lineage>
        <taxon>Bacteria</taxon>
        <taxon>Bacillati</taxon>
        <taxon>Bacillota</taxon>
        <taxon>Negativicutes</taxon>
        <taxon>Selenomonadales</taxon>
        <taxon>Selenomonadaceae</taxon>
        <taxon>Selenomonas</taxon>
    </lineage>
</organism>
<feature type="transmembrane region" description="Helical" evidence="10">
    <location>
        <begin position="156"/>
        <end position="176"/>
    </location>
</feature>
<evidence type="ECO:0000256" key="5">
    <source>
        <dbReference type="ARBA" id="ARBA00022989"/>
    </source>
</evidence>
<evidence type="ECO:0000256" key="7">
    <source>
        <dbReference type="ARBA" id="ARBA00023136"/>
    </source>
</evidence>
<keyword evidence="7 10" id="KW-0472">Membrane</keyword>
<keyword evidence="3 10" id="KW-0808">Transferase</keyword>
<dbReference type="EC" id="2.3.1.275" evidence="10"/>
<sequence>MADYLLTCVLAYLVGSVPSGLILGKLFWHTDLREHGSHNIGATNAWRTLGKVPGIIVFVADSLKGQAGVLLGLSLVGTPLAAVVGGLLAIIGHSFSIFLRFHGGKGVATSLGVLTMLMGNVTIVVFVLWFTIVYITRYVSLGSVVAGFLTPVLAAFFSYPMEYIVFTVIAAFLVIVRHRENIKRLMNGTENKV</sequence>
<evidence type="ECO:0000313" key="11">
    <source>
        <dbReference type="EMBL" id="GAA0207280.1"/>
    </source>
</evidence>
<protein>
    <recommendedName>
        <fullName evidence="10">Glycerol-3-phosphate acyltransferase</fullName>
    </recommendedName>
    <alternativeName>
        <fullName evidence="10">Acyl-PO4 G3P acyltransferase</fullName>
    </alternativeName>
    <alternativeName>
        <fullName evidence="10">Acyl-phosphate--glycerol-3-phosphate acyltransferase</fullName>
    </alternativeName>
    <alternativeName>
        <fullName evidence="10">G3P acyltransferase</fullName>
        <shortName evidence="10">GPAT</shortName>
        <ecNumber evidence="10">2.3.1.275</ecNumber>
    </alternativeName>
    <alternativeName>
        <fullName evidence="10">Lysophosphatidic acid synthase</fullName>
        <shortName evidence="10">LPA synthase</shortName>
    </alternativeName>
</protein>
<evidence type="ECO:0000256" key="3">
    <source>
        <dbReference type="ARBA" id="ARBA00022679"/>
    </source>
</evidence>
<evidence type="ECO:0000313" key="12">
    <source>
        <dbReference type="Proteomes" id="UP001500399"/>
    </source>
</evidence>
<evidence type="ECO:0000256" key="9">
    <source>
        <dbReference type="ARBA" id="ARBA00023264"/>
    </source>
</evidence>
<keyword evidence="4 10" id="KW-0812">Transmembrane</keyword>
<comment type="pathway">
    <text evidence="10">Lipid metabolism; phospholipid metabolism.</text>
</comment>
<proteinExistence type="inferred from homology"/>